<proteinExistence type="predicted"/>
<evidence type="ECO:0000313" key="1">
    <source>
        <dbReference type="Proteomes" id="UP000887580"/>
    </source>
</evidence>
<reference evidence="2" key="1">
    <citation type="submission" date="2022-11" db="UniProtKB">
        <authorList>
            <consortium name="WormBaseParasite"/>
        </authorList>
    </citation>
    <scope>IDENTIFICATION</scope>
</reference>
<name>A0AC35GWD4_9BILA</name>
<sequence length="275" mass="31181">MANKFGMAQDPTISSCAICNERVEHADKLVVESETIHKTCFNCSLCDEKLQMGHCAMDRALYGRYGPRWYCSLFCSTRPISEKEAKLKQMGVQVRHAKKKENNENDSSKNNDETSFVFHRPSDSELKEKCKNLKIEYNPAAGKIWEAIVFQTINLTSNNLKTHDFKSPNVYACFSLFFTGKIEKCHSILDTISTAFRAELINTGTLSHAEIDKLFVNTTATDEHLNFISKFLSCRIGIFENGKLKKFGNWKGNEKNALTILLSFSDGQYSIVLDL</sequence>
<organism evidence="1 2">
    <name type="scientific">Panagrolaimus sp. PS1159</name>
    <dbReference type="NCBI Taxonomy" id="55785"/>
    <lineage>
        <taxon>Eukaryota</taxon>
        <taxon>Metazoa</taxon>
        <taxon>Ecdysozoa</taxon>
        <taxon>Nematoda</taxon>
        <taxon>Chromadorea</taxon>
        <taxon>Rhabditida</taxon>
        <taxon>Tylenchina</taxon>
        <taxon>Panagrolaimomorpha</taxon>
        <taxon>Panagrolaimoidea</taxon>
        <taxon>Panagrolaimidae</taxon>
        <taxon>Panagrolaimus</taxon>
    </lineage>
</organism>
<evidence type="ECO:0000313" key="2">
    <source>
        <dbReference type="WBParaSite" id="PS1159_v2.g9371.t1"/>
    </source>
</evidence>
<dbReference type="Proteomes" id="UP000887580">
    <property type="component" value="Unplaced"/>
</dbReference>
<protein>
    <submittedName>
        <fullName evidence="2">LIM zinc-binding domain-containing protein</fullName>
    </submittedName>
</protein>
<accession>A0AC35GWD4</accession>
<dbReference type="WBParaSite" id="PS1159_v2.g9371.t1">
    <property type="protein sequence ID" value="PS1159_v2.g9371.t1"/>
    <property type="gene ID" value="PS1159_v2.g9371"/>
</dbReference>